<dbReference type="GO" id="GO:0003700">
    <property type="term" value="F:DNA-binding transcription factor activity"/>
    <property type="evidence" value="ECO:0007669"/>
    <property type="project" value="InterPro"/>
</dbReference>
<dbReference type="Proteomes" id="UP000219621">
    <property type="component" value="Unassembled WGS sequence"/>
</dbReference>
<dbReference type="InterPro" id="IPR009057">
    <property type="entry name" value="Homeodomain-like_sf"/>
</dbReference>
<dbReference type="SUPFAM" id="SSF46689">
    <property type="entry name" value="Homeodomain-like"/>
    <property type="match status" value="2"/>
</dbReference>
<dbReference type="OrthoDB" id="110167at2"/>
<evidence type="ECO:0000256" key="1">
    <source>
        <dbReference type="ARBA" id="ARBA00023015"/>
    </source>
</evidence>
<accession>A0A286GG91</accession>
<evidence type="ECO:0000259" key="4">
    <source>
        <dbReference type="PROSITE" id="PS01124"/>
    </source>
</evidence>
<reference evidence="5 6" key="1">
    <citation type="submission" date="2017-09" db="EMBL/GenBank/DDBJ databases">
        <authorList>
            <person name="Ehlers B."/>
            <person name="Leendertz F.H."/>
        </authorList>
    </citation>
    <scope>NUCLEOTIDE SEQUENCE [LARGE SCALE GENOMIC DNA]</scope>
    <source>
        <strain evidence="5 6">USBA 140</strain>
    </source>
</reference>
<keyword evidence="3" id="KW-0804">Transcription</keyword>
<organism evidence="5 6">
    <name type="scientific">Caenispirillum bisanense</name>
    <dbReference type="NCBI Taxonomy" id="414052"/>
    <lineage>
        <taxon>Bacteria</taxon>
        <taxon>Pseudomonadati</taxon>
        <taxon>Pseudomonadota</taxon>
        <taxon>Alphaproteobacteria</taxon>
        <taxon>Rhodospirillales</taxon>
        <taxon>Novispirillaceae</taxon>
        <taxon>Caenispirillum</taxon>
    </lineage>
</organism>
<dbReference type="SMART" id="SM00342">
    <property type="entry name" value="HTH_ARAC"/>
    <property type="match status" value="1"/>
</dbReference>
<dbReference type="EMBL" id="OCNJ01000004">
    <property type="protein sequence ID" value="SOD94543.1"/>
    <property type="molecule type" value="Genomic_DNA"/>
</dbReference>
<dbReference type="InterPro" id="IPR050204">
    <property type="entry name" value="AraC_XylS_family_regulators"/>
</dbReference>
<dbReference type="InterPro" id="IPR018060">
    <property type="entry name" value="HTH_AraC"/>
</dbReference>
<feature type="domain" description="HTH araC/xylS-type" evidence="4">
    <location>
        <begin position="153"/>
        <end position="251"/>
    </location>
</feature>
<dbReference type="PROSITE" id="PS01124">
    <property type="entry name" value="HTH_ARAC_FAMILY_2"/>
    <property type="match status" value="1"/>
</dbReference>
<evidence type="ECO:0000256" key="3">
    <source>
        <dbReference type="ARBA" id="ARBA00023163"/>
    </source>
</evidence>
<dbReference type="Pfam" id="PF14525">
    <property type="entry name" value="AraC_binding_2"/>
    <property type="match status" value="1"/>
</dbReference>
<evidence type="ECO:0000313" key="6">
    <source>
        <dbReference type="Proteomes" id="UP000219621"/>
    </source>
</evidence>
<dbReference type="InterPro" id="IPR014710">
    <property type="entry name" value="RmlC-like_jellyroll"/>
</dbReference>
<dbReference type="RefSeq" id="WP_097278999.1">
    <property type="nucleotide sequence ID" value="NZ_OCNJ01000004.1"/>
</dbReference>
<keyword evidence="1" id="KW-0805">Transcription regulation</keyword>
<dbReference type="PANTHER" id="PTHR46796">
    <property type="entry name" value="HTH-TYPE TRANSCRIPTIONAL ACTIVATOR RHAS-RELATED"/>
    <property type="match status" value="1"/>
</dbReference>
<dbReference type="InterPro" id="IPR011051">
    <property type="entry name" value="RmlC_Cupin_sf"/>
</dbReference>
<dbReference type="AlphaFoldDB" id="A0A286GG91"/>
<sequence>MSTPAIRVEVRSYRPKAVEDTHAHDHHQIVLPLAGGMPLHAGDRTGTVRDGQGVFLPPHQPHRFRVEGAGNRFLVVDFALRTAGLPDRLLPRLAAGTFFALTEPARHLLRYLEEAGGAADAATAHHALNLLLLSAEPVGVAGGAGAALPARVAAAAAFMEAHAGEALTVTDVARAAGLGPSQLHAEFRRALGCGVAEYLRRVRLDRAGALLAGSAMPIAEVAQACGYADQTALTRALRKERGVTPAALRRSGRT</sequence>
<gene>
    <name evidence="5" type="ORF">SAMN05421508_10420</name>
</gene>
<evidence type="ECO:0000256" key="2">
    <source>
        <dbReference type="ARBA" id="ARBA00023125"/>
    </source>
</evidence>
<proteinExistence type="predicted"/>
<dbReference type="Gene3D" id="2.60.120.10">
    <property type="entry name" value="Jelly Rolls"/>
    <property type="match status" value="1"/>
</dbReference>
<evidence type="ECO:0000313" key="5">
    <source>
        <dbReference type="EMBL" id="SOD94543.1"/>
    </source>
</evidence>
<keyword evidence="2" id="KW-0238">DNA-binding</keyword>
<protein>
    <submittedName>
        <fullName evidence="5">Transcriptional regulator, AraC family</fullName>
    </submittedName>
</protein>
<dbReference type="Gene3D" id="1.10.10.60">
    <property type="entry name" value="Homeodomain-like"/>
    <property type="match status" value="1"/>
</dbReference>
<keyword evidence="6" id="KW-1185">Reference proteome</keyword>
<name>A0A286GG91_9PROT</name>
<dbReference type="SUPFAM" id="SSF51182">
    <property type="entry name" value="RmlC-like cupins"/>
    <property type="match status" value="1"/>
</dbReference>
<dbReference type="Pfam" id="PF12833">
    <property type="entry name" value="HTH_18"/>
    <property type="match status" value="1"/>
</dbReference>
<dbReference type="InterPro" id="IPR035418">
    <property type="entry name" value="AraC-bd_2"/>
</dbReference>
<dbReference type="GO" id="GO:0043565">
    <property type="term" value="F:sequence-specific DNA binding"/>
    <property type="evidence" value="ECO:0007669"/>
    <property type="project" value="InterPro"/>
</dbReference>